<evidence type="ECO:0008006" key="5">
    <source>
        <dbReference type="Google" id="ProtNLM"/>
    </source>
</evidence>
<evidence type="ECO:0000313" key="4">
    <source>
        <dbReference type="Proteomes" id="UP001326715"/>
    </source>
</evidence>
<dbReference type="EMBL" id="FPIZ01000001">
    <property type="protein sequence ID" value="SFW15475.1"/>
    <property type="molecule type" value="Genomic_DNA"/>
</dbReference>
<evidence type="ECO:0000313" key="2">
    <source>
        <dbReference type="EMBL" id="WQG89606.1"/>
    </source>
</evidence>
<dbReference type="PANTHER" id="PTHR43698">
    <property type="entry name" value="RIBD C-TERMINAL DOMAIN CONTAINING PROTEIN"/>
    <property type="match status" value="1"/>
</dbReference>
<dbReference type="InterPro" id="IPR014710">
    <property type="entry name" value="RmlC-like_jellyroll"/>
</dbReference>
<sequence>MTTVQQKIFPTGSRLPTEDFTGNAYLTMLLKNDKNNEFSIGSVTFEPGARTNWHIHPKGQVLIVIEGATVSEEDYTGVNAN</sequence>
<dbReference type="AlphaFoldDB" id="A0A1K1LX96"/>
<keyword evidence="4" id="KW-1185">Reference proteome</keyword>
<dbReference type="Proteomes" id="UP001326715">
    <property type="component" value="Chromosome"/>
</dbReference>
<evidence type="ECO:0000313" key="3">
    <source>
        <dbReference type="Proteomes" id="UP000183788"/>
    </source>
</evidence>
<evidence type="ECO:0000313" key="1">
    <source>
        <dbReference type="EMBL" id="SFW15475.1"/>
    </source>
</evidence>
<dbReference type="Gene3D" id="2.60.120.10">
    <property type="entry name" value="Jelly Rolls"/>
    <property type="match status" value="1"/>
</dbReference>
<organism evidence="1 3">
    <name type="scientific">Chitinophaga sancti</name>
    <dbReference type="NCBI Taxonomy" id="1004"/>
    <lineage>
        <taxon>Bacteria</taxon>
        <taxon>Pseudomonadati</taxon>
        <taxon>Bacteroidota</taxon>
        <taxon>Chitinophagia</taxon>
        <taxon>Chitinophagales</taxon>
        <taxon>Chitinophagaceae</taxon>
        <taxon>Chitinophaga</taxon>
    </lineage>
</organism>
<dbReference type="RefSeq" id="WP_218163968.1">
    <property type="nucleotide sequence ID" value="NZ_CP139972.1"/>
</dbReference>
<gene>
    <name evidence="1" type="ORF">SAMN05661012_00296</name>
    <name evidence="2" type="ORF">SR876_32245</name>
</gene>
<name>A0A1K1LX96_9BACT</name>
<accession>A0A1K1LX96</accession>
<dbReference type="EMBL" id="CP140154">
    <property type="protein sequence ID" value="WQG89606.1"/>
    <property type="molecule type" value="Genomic_DNA"/>
</dbReference>
<dbReference type="STRING" id="1004.SAMN05661012_00296"/>
<dbReference type="SUPFAM" id="SSF51182">
    <property type="entry name" value="RmlC-like cupins"/>
    <property type="match status" value="1"/>
</dbReference>
<dbReference type="PANTHER" id="PTHR43698:SF1">
    <property type="entry name" value="BLL4564 PROTEIN"/>
    <property type="match status" value="1"/>
</dbReference>
<dbReference type="InterPro" id="IPR011051">
    <property type="entry name" value="RmlC_Cupin_sf"/>
</dbReference>
<proteinExistence type="predicted"/>
<reference evidence="1 3" key="1">
    <citation type="submission" date="2016-11" db="EMBL/GenBank/DDBJ databases">
        <authorList>
            <person name="Jaros S."/>
            <person name="Januszkiewicz K."/>
            <person name="Wedrychowicz H."/>
        </authorList>
    </citation>
    <scope>NUCLEOTIDE SEQUENCE [LARGE SCALE GENOMIC DNA]</scope>
    <source>
        <strain evidence="1 3">DSM 784</strain>
    </source>
</reference>
<reference evidence="2 4" key="2">
    <citation type="submission" date="2023-11" db="EMBL/GenBank/DDBJ databases">
        <title>MicrobeMod: A computational toolkit for identifying prokaryotic methylation and restriction-modification with nanopore sequencing.</title>
        <authorList>
            <person name="Crits-Christoph A."/>
            <person name="Kang S.C."/>
            <person name="Lee H."/>
            <person name="Ostrov N."/>
        </authorList>
    </citation>
    <scope>NUCLEOTIDE SEQUENCE [LARGE SCALE GENOMIC DNA]</scope>
    <source>
        <strain evidence="2 4">ATCC 23090</strain>
    </source>
</reference>
<protein>
    <recommendedName>
        <fullName evidence="5">Cupin domain-containing protein</fullName>
    </recommendedName>
</protein>
<dbReference type="Proteomes" id="UP000183788">
    <property type="component" value="Unassembled WGS sequence"/>
</dbReference>